<dbReference type="RefSeq" id="WP_129979663.1">
    <property type="nucleotide sequence ID" value="NZ_AP024609.1"/>
</dbReference>
<dbReference type="EMBL" id="CP032664">
    <property type="protein sequence ID" value="QQO83738.1"/>
    <property type="molecule type" value="Genomic_DNA"/>
</dbReference>
<sequence length="64" mass="7102">MTLPSKHIWGAAAIWLKVCHNSPAVEGSIHQNARIELQTYDLHSQFVEKAVKASVKSASILVKY</sequence>
<organism evidence="1">
    <name type="scientific">Shewanella algae</name>
    <dbReference type="NCBI Taxonomy" id="38313"/>
    <lineage>
        <taxon>Bacteria</taxon>
        <taxon>Pseudomonadati</taxon>
        <taxon>Pseudomonadota</taxon>
        <taxon>Gammaproteobacteria</taxon>
        <taxon>Alteromonadales</taxon>
        <taxon>Shewanellaceae</taxon>
        <taxon>Shewanella</taxon>
    </lineage>
</organism>
<dbReference type="AlphaFoldDB" id="A0A7T8IPZ3"/>
<accession>A0A7T8IPZ3</accession>
<evidence type="ECO:0000313" key="1">
    <source>
        <dbReference type="EMBL" id="QQO83738.1"/>
    </source>
</evidence>
<reference evidence="1" key="1">
    <citation type="submission" date="2018-09" db="EMBL/GenBank/DDBJ databases">
        <title>Genome sequencing and analysis.</title>
        <authorList>
            <person name="Huang Y.-T."/>
        </authorList>
    </citation>
    <scope>NUCLEOTIDE SEQUENCE</scope>
    <source>
        <strain evidence="1">HIDE</strain>
    </source>
</reference>
<gene>
    <name evidence="1" type="ORF">D7032_11000</name>
</gene>
<protein>
    <submittedName>
        <fullName evidence="1">Uncharacterized protein</fullName>
    </submittedName>
</protein>
<proteinExistence type="predicted"/>
<name>A0A7T8IPZ3_9GAMM</name>